<name>Q39W94_GEOMG</name>
<dbReference type="InterPro" id="IPR007487">
    <property type="entry name" value="ABC_transpt-TYRBP-like"/>
</dbReference>
<dbReference type="HOGENOM" id="CLU_058196_4_2_7"/>
<evidence type="ECO:0000313" key="3">
    <source>
        <dbReference type="Proteomes" id="UP000007073"/>
    </source>
</evidence>
<dbReference type="PANTHER" id="PTHR35271">
    <property type="entry name" value="ABC TRANSPORTER, SUBSTRATE-BINDING LIPOPROTEIN-RELATED"/>
    <property type="match status" value="1"/>
</dbReference>
<sequence length="298" mass="32653">MRLVTFVFAFTLVLLGGTSQAAQKVLVLQSLRVAPYEEAAKGVRSVVAGNFRKLVLSDLDGLDVAKAVRDERPDVIVAIGTEAMNRVKRIKDTPIVYLMVFDQHNSLTTGSNITGIGMHVAPERQLVSAQKVMPRLKRVGTLYNPARSGALFRKSQATARSLGIDLVAREVRSSRDVLNLVEGMKGDIEAFLMLPDATLLTPEAIEYLLLFSLNNRIPIITFSDKYVQMGALMALDVDPYEVGRQAGEMVRKIQSGTSPESIPRSEPHGAVITINSRIARKLGLSLNEEALSRAKVIR</sequence>
<feature type="chain" id="PRO_5004223353" evidence="1">
    <location>
        <begin position="22"/>
        <end position="298"/>
    </location>
</feature>
<organism evidence="2 3">
    <name type="scientific">Geobacter metallireducens (strain ATCC 53774 / DSM 7210 / GS-15)</name>
    <dbReference type="NCBI Taxonomy" id="269799"/>
    <lineage>
        <taxon>Bacteria</taxon>
        <taxon>Pseudomonadati</taxon>
        <taxon>Thermodesulfobacteriota</taxon>
        <taxon>Desulfuromonadia</taxon>
        <taxon>Geobacterales</taxon>
        <taxon>Geobacteraceae</taxon>
        <taxon>Geobacter</taxon>
    </lineage>
</organism>
<protein>
    <submittedName>
        <fullName evidence="2">ABC transporter, periplasmic substrate-binding protein</fullName>
    </submittedName>
</protein>
<dbReference type="PANTHER" id="PTHR35271:SF1">
    <property type="entry name" value="ABC TRANSPORTER, SUBSTRATE-BINDING LIPOPROTEIN"/>
    <property type="match status" value="1"/>
</dbReference>
<dbReference type="STRING" id="269799.Gmet_1244"/>
<keyword evidence="3" id="KW-1185">Reference proteome</keyword>
<dbReference type="eggNOG" id="COG2984">
    <property type="taxonomic scope" value="Bacteria"/>
</dbReference>
<dbReference type="KEGG" id="gme:Gmet_1244"/>
<gene>
    <name evidence="2" type="ordered locus">Gmet_1244</name>
</gene>
<feature type="signal peptide" evidence="1">
    <location>
        <begin position="1"/>
        <end position="21"/>
    </location>
</feature>
<accession>Q39W94</accession>
<dbReference type="CDD" id="cd06325">
    <property type="entry name" value="PBP1_ABC_unchar_transporter"/>
    <property type="match status" value="1"/>
</dbReference>
<reference evidence="2 3" key="1">
    <citation type="submission" date="2005-10" db="EMBL/GenBank/DDBJ databases">
        <title>Complete sequence of Geobacter metallireducens GS-15.</title>
        <authorList>
            <consortium name="US DOE Joint Genome Institute"/>
            <person name="Copeland A."/>
            <person name="Lucas S."/>
            <person name="Lapidus A."/>
            <person name="Barry K."/>
            <person name="Detter J.C."/>
            <person name="Glavina T."/>
            <person name="Hammon N."/>
            <person name="Israni S."/>
            <person name="Pitluck S."/>
            <person name="Di Bartolo G."/>
            <person name="Chain P."/>
            <person name="Schmutz J."/>
            <person name="Larimer F."/>
            <person name="Land M."/>
            <person name="Kyrpides N."/>
            <person name="Ivanova N."/>
            <person name="Richardson P."/>
        </authorList>
    </citation>
    <scope>NUCLEOTIDE SEQUENCE [LARGE SCALE GENOMIC DNA]</scope>
    <source>
        <strain evidence="3">ATCC 53774 / DSM 7210 / GS-15</strain>
    </source>
</reference>
<keyword evidence="1" id="KW-0732">Signal</keyword>
<dbReference type="Proteomes" id="UP000007073">
    <property type="component" value="Chromosome"/>
</dbReference>
<dbReference type="Pfam" id="PF04392">
    <property type="entry name" value="ABC_sub_bind"/>
    <property type="match status" value="1"/>
</dbReference>
<reference evidence="2 3" key="2">
    <citation type="journal article" date="2009" name="BMC Microbiol.">
        <title>The genome sequence of Geobacter metallireducens: features of metabolism, physiology and regulation common and dissimilar to Geobacter sulfurreducens.</title>
        <authorList>
            <person name="Aklujkar M."/>
            <person name="Krushkal J."/>
            <person name="DiBartolo G."/>
            <person name="Lapidus A."/>
            <person name="Land M.L."/>
            <person name="Lovley D.R."/>
        </authorList>
    </citation>
    <scope>NUCLEOTIDE SEQUENCE [LARGE SCALE GENOMIC DNA]</scope>
    <source>
        <strain evidence="3">ATCC 53774 / DSM 7210 / GS-15</strain>
    </source>
</reference>
<evidence type="ECO:0000313" key="2">
    <source>
        <dbReference type="EMBL" id="ABB31480.2"/>
    </source>
</evidence>
<dbReference type="Gene3D" id="3.40.50.2300">
    <property type="match status" value="2"/>
</dbReference>
<dbReference type="AlphaFoldDB" id="Q39W94"/>
<dbReference type="EMBL" id="CP000148">
    <property type="protein sequence ID" value="ABB31480.2"/>
    <property type="molecule type" value="Genomic_DNA"/>
</dbReference>
<evidence type="ECO:0000256" key="1">
    <source>
        <dbReference type="SAM" id="SignalP"/>
    </source>
</evidence>
<proteinExistence type="predicted"/>